<sequence length="280" mass="31578">MESQMGKTAMSVVFTSQGLLSFATPAISPSTSPASNYPLKFTIHFTPITLSLYQIHPLRLPSTIFFCELYRNIRDCYSYSCAQCHFALNSHCALSIPTSIQHLSHHHPLDLVTNERINYPYPNQKTITKSKAYYECTMPGCKQILGFNLAFLPPTGKHKVHRHQLRLTFLPLTELRPEEPISDPHGEFRPETVEEYYCDAPKESTLATLSIPRTSTIVVLVKNYGGVMDCSTAAKSATLLVIRLVLHHTDSKFLSQTSSHWPHSKIKVTTMFLPSRQTLP</sequence>
<organism evidence="1 2">
    <name type="scientific">Vaccinium darrowii</name>
    <dbReference type="NCBI Taxonomy" id="229202"/>
    <lineage>
        <taxon>Eukaryota</taxon>
        <taxon>Viridiplantae</taxon>
        <taxon>Streptophyta</taxon>
        <taxon>Embryophyta</taxon>
        <taxon>Tracheophyta</taxon>
        <taxon>Spermatophyta</taxon>
        <taxon>Magnoliopsida</taxon>
        <taxon>eudicotyledons</taxon>
        <taxon>Gunneridae</taxon>
        <taxon>Pentapetalae</taxon>
        <taxon>asterids</taxon>
        <taxon>Ericales</taxon>
        <taxon>Ericaceae</taxon>
        <taxon>Vaccinioideae</taxon>
        <taxon>Vaccinieae</taxon>
        <taxon>Vaccinium</taxon>
    </lineage>
</organism>
<protein>
    <submittedName>
        <fullName evidence="1">Uncharacterized protein</fullName>
    </submittedName>
</protein>
<evidence type="ECO:0000313" key="1">
    <source>
        <dbReference type="EMBL" id="KAH7842674.1"/>
    </source>
</evidence>
<name>A0ACB7XPD1_9ERIC</name>
<gene>
    <name evidence="1" type="ORF">Vadar_007923</name>
</gene>
<dbReference type="Proteomes" id="UP000828048">
    <property type="component" value="Chromosome 1"/>
</dbReference>
<evidence type="ECO:0000313" key="2">
    <source>
        <dbReference type="Proteomes" id="UP000828048"/>
    </source>
</evidence>
<keyword evidence="2" id="KW-1185">Reference proteome</keyword>
<proteinExistence type="predicted"/>
<comment type="caution">
    <text evidence="1">The sequence shown here is derived from an EMBL/GenBank/DDBJ whole genome shotgun (WGS) entry which is preliminary data.</text>
</comment>
<reference evidence="1 2" key="1">
    <citation type="journal article" date="2021" name="Hortic Res">
        <title>High-quality reference genome and annotation aids understanding of berry development for evergreen blueberry (Vaccinium darrowii).</title>
        <authorList>
            <person name="Yu J."/>
            <person name="Hulse-Kemp A.M."/>
            <person name="Babiker E."/>
            <person name="Staton M."/>
        </authorList>
    </citation>
    <scope>NUCLEOTIDE SEQUENCE [LARGE SCALE GENOMIC DNA]</scope>
    <source>
        <strain evidence="2">cv. NJ 8807/NJ 8810</strain>
        <tissue evidence="1">Young leaf</tissue>
    </source>
</reference>
<dbReference type="EMBL" id="CM037151">
    <property type="protein sequence ID" value="KAH7842674.1"/>
    <property type="molecule type" value="Genomic_DNA"/>
</dbReference>
<accession>A0ACB7XPD1</accession>